<dbReference type="GO" id="GO:0005737">
    <property type="term" value="C:cytoplasm"/>
    <property type="evidence" value="ECO:0007669"/>
    <property type="project" value="UniProtKB-SubCell"/>
</dbReference>
<comment type="function">
    <text evidence="4">Nucleoside triphosphate pyrophosphatase that hydrolyzes dTTP and UTP. May have a dual role in cell division arrest and in preventing the incorporation of modified nucleotides into cellular nucleic acids.</text>
</comment>
<name>A0A0F6AE31_9GAMM</name>
<organism evidence="5 6">
    <name type="scientific">Pseudoalteromonas luteoviolacea S4054</name>
    <dbReference type="NCBI Taxonomy" id="1129367"/>
    <lineage>
        <taxon>Bacteria</taxon>
        <taxon>Pseudomonadati</taxon>
        <taxon>Pseudomonadota</taxon>
        <taxon>Gammaproteobacteria</taxon>
        <taxon>Alteromonadales</taxon>
        <taxon>Pseudoalteromonadaceae</taxon>
        <taxon>Pseudoalteromonas</taxon>
    </lineage>
</organism>
<evidence type="ECO:0000313" key="6">
    <source>
        <dbReference type="Proteomes" id="UP000033434"/>
    </source>
</evidence>
<dbReference type="HAMAP" id="MF_00528">
    <property type="entry name" value="Maf"/>
    <property type="match status" value="1"/>
</dbReference>
<dbReference type="Pfam" id="PF02545">
    <property type="entry name" value="Maf"/>
    <property type="match status" value="1"/>
</dbReference>
<dbReference type="GO" id="GO:0036218">
    <property type="term" value="F:dTTP diphosphatase activity"/>
    <property type="evidence" value="ECO:0007669"/>
    <property type="project" value="RHEA"/>
</dbReference>
<dbReference type="SUPFAM" id="SSF52972">
    <property type="entry name" value="ITPase-like"/>
    <property type="match status" value="1"/>
</dbReference>
<dbReference type="PIRSF" id="PIRSF006305">
    <property type="entry name" value="Maf"/>
    <property type="match status" value="1"/>
</dbReference>
<evidence type="ECO:0000256" key="1">
    <source>
        <dbReference type="ARBA" id="ARBA00001968"/>
    </source>
</evidence>
<dbReference type="GO" id="GO:0009117">
    <property type="term" value="P:nucleotide metabolic process"/>
    <property type="evidence" value="ECO:0007669"/>
    <property type="project" value="UniProtKB-KW"/>
</dbReference>
<dbReference type="PATRIC" id="fig|1129367.4.peg.2140"/>
<comment type="subcellular location">
    <subcellularLocation>
        <location evidence="4">Cytoplasm</location>
    </subcellularLocation>
</comment>
<keyword evidence="4" id="KW-0963">Cytoplasm</keyword>
<gene>
    <name evidence="5" type="ORF">N479_11740</name>
</gene>
<dbReference type="CDD" id="cd00555">
    <property type="entry name" value="Maf"/>
    <property type="match status" value="1"/>
</dbReference>
<protein>
    <recommendedName>
        <fullName evidence="4">dTTP/UTP pyrophosphatase</fullName>
        <shortName evidence="4">dTTPase/UTPase</shortName>
        <ecNumber evidence="4">3.6.1.9</ecNumber>
    </recommendedName>
    <alternativeName>
        <fullName evidence="4">Nucleoside triphosphate pyrophosphatase</fullName>
    </alternativeName>
    <alternativeName>
        <fullName evidence="4">Nucleotide pyrophosphatase</fullName>
        <shortName evidence="4">Nucleotide PPase</shortName>
    </alternativeName>
</protein>
<dbReference type="GO" id="GO:0036221">
    <property type="term" value="F:UTP diphosphatase activity"/>
    <property type="evidence" value="ECO:0007669"/>
    <property type="project" value="RHEA"/>
</dbReference>
<accession>A0A0F6AE31</accession>
<feature type="active site" description="Proton acceptor" evidence="4">
    <location>
        <position position="71"/>
    </location>
</feature>
<comment type="catalytic activity">
    <reaction evidence="4">
        <text>UTP + H2O = UMP + diphosphate + H(+)</text>
        <dbReference type="Rhea" id="RHEA:29395"/>
        <dbReference type="ChEBI" id="CHEBI:15377"/>
        <dbReference type="ChEBI" id="CHEBI:15378"/>
        <dbReference type="ChEBI" id="CHEBI:33019"/>
        <dbReference type="ChEBI" id="CHEBI:46398"/>
        <dbReference type="ChEBI" id="CHEBI:57865"/>
        <dbReference type="EC" id="3.6.1.9"/>
    </reaction>
</comment>
<comment type="catalytic activity">
    <reaction evidence="4">
        <text>dTTP + H2O = dTMP + diphosphate + H(+)</text>
        <dbReference type="Rhea" id="RHEA:28534"/>
        <dbReference type="ChEBI" id="CHEBI:15377"/>
        <dbReference type="ChEBI" id="CHEBI:15378"/>
        <dbReference type="ChEBI" id="CHEBI:33019"/>
        <dbReference type="ChEBI" id="CHEBI:37568"/>
        <dbReference type="ChEBI" id="CHEBI:63528"/>
        <dbReference type="EC" id="3.6.1.9"/>
    </reaction>
</comment>
<dbReference type="Proteomes" id="UP000033434">
    <property type="component" value="Unassembled WGS sequence"/>
</dbReference>
<dbReference type="EC" id="3.6.1.9" evidence="4"/>
<evidence type="ECO:0000313" key="5">
    <source>
        <dbReference type="EMBL" id="KKE84076.1"/>
    </source>
</evidence>
<sequence>MAVKLYLASASPRRKELLSQLGYVFEQFAVDADESALPNEEPHALVERLARLKAQTGISIGHEDRPVLGSDTIVVAEGKALGKPVNKADFISMMTRLSGKTHQVMTAIALANSEKVVSQTVVTDVTFKALSDDEIEQYWLSGEPQDKAGGYGIQGLGGRFVTQLKGSYFAVVGLPLYETDELIQAFMAGRDE</sequence>
<keyword evidence="2 4" id="KW-0378">Hydrolase</keyword>
<dbReference type="AlphaFoldDB" id="A0A0F6AE31"/>
<comment type="caution">
    <text evidence="5">The sequence shown here is derived from an EMBL/GenBank/DDBJ whole genome shotgun (WGS) entry which is preliminary data.</text>
</comment>
<feature type="site" description="Important for substrate specificity" evidence="4">
    <location>
        <position position="72"/>
    </location>
</feature>
<dbReference type="EMBL" id="AUXW01000139">
    <property type="protein sequence ID" value="KKE84076.1"/>
    <property type="molecule type" value="Genomic_DNA"/>
</dbReference>
<dbReference type="PANTHER" id="PTHR43213">
    <property type="entry name" value="BIFUNCTIONAL DTTP/UTP PYROPHOSPHATASE/METHYLTRANSFERASE PROTEIN-RELATED"/>
    <property type="match status" value="1"/>
</dbReference>
<evidence type="ECO:0000256" key="4">
    <source>
        <dbReference type="HAMAP-Rule" id="MF_00528"/>
    </source>
</evidence>
<evidence type="ECO:0000256" key="2">
    <source>
        <dbReference type="ARBA" id="ARBA00022801"/>
    </source>
</evidence>
<comment type="cofactor">
    <cofactor evidence="1 4">
        <name>a divalent metal cation</name>
        <dbReference type="ChEBI" id="CHEBI:60240"/>
    </cofactor>
</comment>
<comment type="similarity">
    <text evidence="4">Belongs to the Maf family. YhdE subfamily.</text>
</comment>
<dbReference type="InterPro" id="IPR003697">
    <property type="entry name" value="Maf-like"/>
</dbReference>
<dbReference type="InterPro" id="IPR029001">
    <property type="entry name" value="ITPase-like_fam"/>
</dbReference>
<evidence type="ECO:0000256" key="3">
    <source>
        <dbReference type="ARBA" id="ARBA00023080"/>
    </source>
</evidence>
<reference evidence="5 6" key="1">
    <citation type="journal article" date="2015" name="BMC Genomics">
        <title>Genome mining reveals unlocked bioactive potential of marine Gram-negative bacteria.</title>
        <authorList>
            <person name="Machado H."/>
            <person name="Sonnenschein E.C."/>
            <person name="Melchiorsen J."/>
            <person name="Gram L."/>
        </authorList>
    </citation>
    <scope>NUCLEOTIDE SEQUENCE [LARGE SCALE GENOMIC DNA]</scope>
    <source>
        <strain evidence="5 6">S4054</strain>
    </source>
</reference>
<dbReference type="PANTHER" id="PTHR43213:SF5">
    <property type="entry name" value="BIFUNCTIONAL DTTP_UTP PYROPHOSPHATASE_METHYLTRANSFERASE PROTEIN-RELATED"/>
    <property type="match status" value="1"/>
</dbReference>
<comment type="caution">
    <text evidence="4">Lacks conserved residue(s) required for the propagation of feature annotation.</text>
</comment>
<keyword evidence="3 4" id="KW-0546">Nucleotide metabolism</keyword>
<dbReference type="NCBIfam" id="TIGR00172">
    <property type="entry name" value="maf"/>
    <property type="match status" value="1"/>
</dbReference>
<feature type="site" description="Important for substrate specificity" evidence="4">
    <location>
        <position position="154"/>
    </location>
</feature>
<dbReference type="Gene3D" id="3.90.950.10">
    <property type="match status" value="1"/>
</dbReference>
<dbReference type="RefSeq" id="WP_046355801.1">
    <property type="nucleotide sequence ID" value="NZ_AUXW01000139.1"/>
</dbReference>
<proteinExistence type="inferred from homology"/>
<feature type="site" description="Important for substrate specificity" evidence="4">
    <location>
        <position position="13"/>
    </location>
</feature>